<feature type="compositionally biased region" description="Basic and acidic residues" evidence="1">
    <location>
        <begin position="101"/>
        <end position="110"/>
    </location>
</feature>
<dbReference type="PANTHER" id="PTHR46325">
    <property type="entry name" value="CRIB DOMAIN-CONTAINING PROTEIN RIC8"/>
    <property type="match status" value="1"/>
</dbReference>
<protein>
    <recommendedName>
        <fullName evidence="2">CRIB domain-containing protein</fullName>
    </recommendedName>
</protein>
<accession>A0ABD3JHJ5</accession>
<proteinExistence type="predicted"/>
<feature type="compositionally biased region" description="Polar residues" evidence="1">
    <location>
        <begin position="197"/>
        <end position="218"/>
    </location>
</feature>
<dbReference type="PANTHER" id="PTHR46325:SF40">
    <property type="entry name" value="CRIB DOMAIN-CONTAINING PROTEIN"/>
    <property type="match status" value="1"/>
</dbReference>
<evidence type="ECO:0000313" key="4">
    <source>
        <dbReference type="Proteomes" id="UP001634007"/>
    </source>
</evidence>
<dbReference type="SMART" id="SM00285">
    <property type="entry name" value="PBD"/>
    <property type="match status" value="1"/>
</dbReference>
<feature type="region of interest" description="Disordered" evidence="1">
    <location>
        <begin position="72"/>
        <end position="246"/>
    </location>
</feature>
<keyword evidence="4" id="KW-1185">Reference proteome</keyword>
<dbReference type="AlphaFoldDB" id="A0ABD3JHJ5"/>
<dbReference type="Proteomes" id="UP001634007">
    <property type="component" value="Unassembled WGS sequence"/>
</dbReference>
<gene>
    <name evidence="3" type="ORF">ACJRO7_031798</name>
</gene>
<evidence type="ECO:0000259" key="2">
    <source>
        <dbReference type="PROSITE" id="PS50108"/>
    </source>
</evidence>
<reference evidence="3 4" key="1">
    <citation type="submission" date="2024-11" db="EMBL/GenBank/DDBJ databases">
        <title>Chromosome-level genome assembly of Eucalyptus globulus Labill. provides insights into its genome evolution.</title>
        <authorList>
            <person name="Li X."/>
        </authorList>
    </citation>
    <scope>NUCLEOTIDE SEQUENCE [LARGE SCALE GENOMIC DNA]</scope>
    <source>
        <strain evidence="3">CL2024</strain>
        <tissue evidence="3">Fresh tender leaves</tissue>
    </source>
</reference>
<organism evidence="3 4">
    <name type="scientific">Eucalyptus globulus</name>
    <name type="common">Tasmanian blue gum</name>
    <dbReference type="NCBI Taxonomy" id="34317"/>
    <lineage>
        <taxon>Eukaryota</taxon>
        <taxon>Viridiplantae</taxon>
        <taxon>Streptophyta</taxon>
        <taxon>Embryophyta</taxon>
        <taxon>Tracheophyta</taxon>
        <taxon>Spermatophyta</taxon>
        <taxon>Magnoliopsida</taxon>
        <taxon>eudicotyledons</taxon>
        <taxon>Gunneridae</taxon>
        <taxon>Pentapetalae</taxon>
        <taxon>rosids</taxon>
        <taxon>malvids</taxon>
        <taxon>Myrtales</taxon>
        <taxon>Myrtaceae</taxon>
        <taxon>Myrtoideae</taxon>
        <taxon>Eucalypteae</taxon>
        <taxon>Eucalyptus</taxon>
    </lineage>
</organism>
<sequence length="246" mass="26610">MPTKVKGLLKGLRYISHIFDNKKEQELQIGLPTDVKHVAHIGWEGPSANAPSWMNKFDSTPQLTLQPVDPLEDAIDPSVQSPSEADMKQTGAGSPDTLLRSIKDAQDSPRHLLSKGFGSPQSSPSKRASSATRHLRRHRKSASSTDSLTQESLRTTRHSRRNQNLGLGVETPSHDAAMVSKQSRRRKSKGSSGSGSTRMLRSKGQSPSNDASSLTEHGSGSERGQGLMKIQSHLSTVTEVSEEGNG</sequence>
<name>A0ABD3JHJ5_EUCGL</name>
<feature type="compositionally biased region" description="Polar residues" evidence="1">
    <location>
        <begin position="142"/>
        <end position="153"/>
    </location>
</feature>
<dbReference type="PROSITE" id="PS50108">
    <property type="entry name" value="CRIB"/>
    <property type="match status" value="1"/>
</dbReference>
<dbReference type="InterPro" id="IPR000095">
    <property type="entry name" value="CRIB_dom"/>
</dbReference>
<dbReference type="EMBL" id="JBJKBG010000008">
    <property type="protein sequence ID" value="KAL3726950.1"/>
    <property type="molecule type" value="Genomic_DNA"/>
</dbReference>
<feature type="domain" description="CRIB" evidence="2">
    <location>
        <begin position="29"/>
        <end position="42"/>
    </location>
</feature>
<evidence type="ECO:0000313" key="3">
    <source>
        <dbReference type="EMBL" id="KAL3726950.1"/>
    </source>
</evidence>
<dbReference type="Pfam" id="PF00786">
    <property type="entry name" value="PBD"/>
    <property type="match status" value="1"/>
</dbReference>
<dbReference type="CDD" id="cd00132">
    <property type="entry name" value="CRIB"/>
    <property type="match status" value="1"/>
</dbReference>
<feature type="compositionally biased region" description="Low complexity" evidence="1">
    <location>
        <begin position="119"/>
        <end position="131"/>
    </location>
</feature>
<evidence type="ECO:0000256" key="1">
    <source>
        <dbReference type="SAM" id="MobiDB-lite"/>
    </source>
</evidence>
<comment type="caution">
    <text evidence="3">The sequence shown here is derived from an EMBL/GenBank/DDBJ whole genome shotgun (WGS) entry which is preliminary data.</text>
</comment>